<accession>A0AAD1VR25</accession>
<dbReference type="Proteomes" id="UP001295444">
    <property type="component" value="Chromosome 02"/>
</dbReference>
<feature type="region of interest" description="Disordered" evidence="1">
    <location>
        <begin position="1"/>
        <end position="47"/>
    </location>
</feature>
<evidence type="ECO:0000256" key="1">
    <source>
        <dbReference type="SAM" id="MobiDB-lite"/>
    </source>
</evidence>
<feature type="compositionally biased region" description="Basic and acidic residues" evidence="1">
    <location>
        <begin position="19"/>
        <end position="30"/>
    </location>
</feature>
<protein>
    <submittedName>
        <fullName evidence="2">Uncharacterized protein</fullName>
    </submittedName>
</protein>
<evidence type="ECO:0000313" key="3">
    <source>
        <dbReference type="Proteomes" id="UP001295444"/>
    </source>
</evidence>
<organism evidence="2 3">
    <name type="scientific">Pelobates cultripes</name>
    <name type="common">Western spadefoot toad</name>
    <dbReference type="NCBI Taxonomy" id="61616"/>
    <lineage>
        <taxon>Eukaryota</taxon>
        <taxon>Metazoa</taxon>
        <taxon>Chordata</taxon>
        <taxon>Craniata</taxon>
        <taxon>Vertebrata</taxon>
        <taxon>Euteleostomi</taxon>
        <taxon>Amphibia</taxon>
        <taxon>Batrachia</taxon>
        <taxon>Anura</taxon>
        <taxon>Pelobatoidea</taxon>
        <taxon>Pelobatidae</taxon>
        <taxon>Pelobates</taxon>
    </lineage>
</organism>
<feature type="non-terminal residue" evidence="2">
    <location>
        <position position="77"/>
    </location>
</feature>
<feature type="compositionally biased region" description="Polar residues" evidence="1">
    <location>
        <begin position="32"/>
        <end position="47"/>
    </location>
</feature>
<sequence>HSRPQELTLMDILEPGEEEGAKGGDSKEEPQMSISLSERSTLQGRKNDLFSSTYHMKQKDEDCREKEEEILSAFWNW</sequence>
<dbReference type="EMBL" id="OW240913">
    <property type="protein sequence ID" value="CAH2247051.1"/>
    <property type="molecule type" value="Genomic_DNA"/>
</dbReference>
<gene>
    <name evidence="2" type="ORF">PECUL_23A017292</name>
</gene>
<reference evidence="2" key="1">
    <citation type="submission" date="2022-03" db="EMBL/GenBank/DDBJ databases">
        <authorList>
            <person name="Alioto T."/>
            <person name="Alioto T."/>
            <person name="Gomez Garrido J."/>
        </authorList>
    </citation>
    <scope>NUCLEOTIDE SEQUENCE</scope>
</reference>
<evidence type="ECO:0000313" key="2">
    <source>
        <dbReference type="EMBL" id="CAH2247051.1"/>
    </source>
</evidence>
<name>A0AAD1VR25_PELCU</name>
<keyword evidence="3" id="KW-1185">Reference proteome</keyword>
<proteinExistence type="predicted"/>
<dbReference type="AlphaFoldDB" id="A0AAD1VR25"/>
<feature type="non-terminal residue" evidence="2">
    <location>
        <position position="1"/>
    </location>
</feature>